<organism evidence="1 2">
    <name type="scientific">Rhodanobacter denitrificans</name>
    <dbReference type="NCBI Taxonomy" id="666685"/>
    <lineage>
        <taxon>Bacteria</taxon>
        <taxon>Pseudomonadati</taxon>
        <taxon>Pseudomonadota</taxon>
        <taxon>Gammaproteobacteria</taxon>
        <taxon>Lysobacterales</taxon>
        <taxon>Rhodanobacteraceae</taxon>
        <taxon>Rhodanobacter</taxon>
    </lineage>
</organism>
<dbReference type="InterPro" id="IPR011057">
    <property type="entry name" value="Mss4-like_sf"/>
</dbReference>
<dbReference type="EMBL" id="QFPO01000017">
    <property type="protein sequence ID" value="PZQ11162.1"/>
    <property type="molecule type" value="Genomic_DNA"/>
</dbReference>
<dbReference type="Pfam" id="PF19648">
    <property type="entry name" value="DUF6151"/>
    <property type="match status" value="1"/>
</dbReference>
<evidence type="ECO:0000313" key="1">
    <source>
        <dbReference type="EMBL" id="PZQ11162.1"/>
    </source>
</evidence>
<dbReference type="Proteomes" id="UP000249046">
    <property type="component" value="Unassembled WGS sequence"/>
</dbReference>
<reference evidence="1 2" key="1">
    <citation type="submission" date="2017-08" db="EMBL/GenBank/DDBJ databases">
        <title>Infants hospitalized years apart are colonized by the same room-sourced microbial strains.</title>
        <authorList>
            <person name="Brooks B."/>
            <person name="Olm M.R."/>
            <person name="Firek B.A."/>
            <person name="Baker R."/>
            <person name="Thomas B.C."/>
            <person name="Morowitz M.J."/>
            <person name="Banfield J.F."/>
        </authorList>
    </citation>
    <scope>NUCLEOTIDE SEQUENCE [LARGE SCALE GENOMIC DNA]</scope>
    <source>
        <strain evidence="1">S2_005_003_R2_42</strain>
    </source>
</reference>
<dbReference type="SUPFAM" id="SSF51316">
    <property type="entry name" value="Mss4-like"/>
    <property type="match status" value="1"/>
</dbReference>
<accession>A0A2W5K1B6</accession>
<evidence type="ECO:0008006" key="3">
    <source>
        <dbReference type="Google" id="ProtNLM"/>
    </source>
</evidence>
<gene>
    <name evidence="1" type="ORF">DI564_14745</name>
</gene>
<comment type="caution">
    <text evidence="1">The sequence shown here is derived from an EMBL/GenBank/DDBJ whole genome shotgun (WGS) entry which is preliminary data.</text>
</comment>
<dbReference type="Gene3D" id="2.170.150.70">
    <property type="match status" value="1"/>
</dbReference>
<dbReference type="AlphaFoldDB" id="A0A2W5K1B6"/>
<protein>
    <recommendedName>
        <fullName evidence="3">CENP-V/GFA domain-containing protein</fullName>
    </recommendedName>
</protein>
<dbReference type="InterPro" id="IPR046149">
    <property type="entry name" value="DUF6151"/>
</dbReference>
<sequence>MDMTVRCRCGQVRGAARTERAYTRATCYCRDCRAYARFLGGADLLDAHGGTDIVPIAPAGLRLIAGLEALACVSLGPRGLLRWYAACCRTPIANTPRQARTPYVGVVGRAFDVPADALDAALGPRDALVIHAASASGPVAPTRRRFVVGGLRIVAGMTGARLRGEPPAPFFDESGRPIRHVRELTRTERDALGDAPAAR</sequence>
<name>A0A2W5K1B6_9GAMM</name>
<evidence type="ECO:0000313" key="2">
    <source>
        <dbReference type="Proteomes" id="UP000249046"/>
    </source>
</evidence>
<proteinExistence type="predicted"/>